<evidence type="ECO:0000313" key="1">
    <source>
        <dbReference type="EMBL" id="GBE89317.1"/>
    </source>
</evidence>
<dbReference type="AlphaFoldDB" id="A0A401H4F7"/>
<dbReference type="GeneID" id="38786234"/>
<sequence length="112" mass="12569">MENDDRGAMEGPTVLGEVVLVKCPARGYPKQLHELANFIGTPDLSALIQQFLYQQLHPKLNLSLAEIDADDYPQFEDRVSVFLSVVTMYYAPSDQSGVSGMYRECIRSVPSW</sequence>
<dbReference type="EMBL" id="BFAD01000015">
    <property type="protein sequence ID" value="GBE89317.1"/>
    <property type="molecule type" value="Genomic_DNA"/>
</dbReference>
<keyword evidence="2" id="KW-1185">Reference proteome</keyword>
<dbReference type="RefSeq" id="XP_027620230.1">
    <property type="nucleotide sequence ID" value="XM_027764429.1"/>
</dbReference>
<name>A0A401H4F7_9APHY</name>
<comment type="caution">
    <text evidence="1">The sequence shown here is derived from an EMBL/GenBank/DDBJ whole genome shotgun (WGS) entry which is preliminary data.</text>
</comment>
<accession>A0A401H4F7</accession>
<dbReference type="OrthoDB" id="3038857at2759"/>
<dbReference type="Proteomes" id="UP000287166">
    <property type="component" value="Unassembled WGS sequence"/>
</dbReference>
<evidence type="ECO:0000313" key="2">
    <source>
        <dbReference type="Proteomes" id="UP000287166"/>
    </source>
</evidence>
<organism evidence="1 2">
    <name type="scientific">Sparassis crispa</name>
    <dbReference type="NCBI Taxonomy" id="139825"/>
    <lineage>
        <taxon>Eukaryota</taxon>
        <taxon>Fungi</taxon>
        <taxon>Dikarya</taxon>
        <taxon>Basidiomycota</taxon>
        <taxon>Agaricomycotina</taxon>
        <taxon>Agaricomycetes</taxon>
        <taxon>Polyporales</taxon>
        <taxon>Sparassidaceae</taxon>
        <taxon>Sparassis</taxon>
    </lineage>
</organism>
<dbReference type="InParanoid" id="A0A401H4F7"/>
<gene>
    <name evidence="1" type="ORF">SCP_1503250</name>
</gene>
<reference evidence="1 2" key="1">
    <citation type="journal article" date="2018" name="Sci. Rep.">
        <title>Genome sequence of the cauliflower mushroom Sparassis crispa (Hanabiratake) and its association with beneficial usage.</title>
        <authorList>
            <person name="Kiyama R."/>
            <person name="Furutani Y."/>
            <person name="Kawaguchi K."/>
            <person name="Nakanishi T."/>
        </authorList>
    </citation>
    <scope>NUCLEOTIDE SEQUENCE [LARGE SCALE GENOMIC DNA]</scope>
</reference>
<proteinExistence type="predicted"/>
<protein>
    <submittedName>
        <fullName evidence="1">Uncharacterized protein</fullName>
    </submittedName>
</protein>
<dbReference type="STRING" id="139825.A0A401H4F7"/>